<evidence type="ECO:0000256" key="4">
    <source>
        <dbReference type="ARBA" id="ARBA00031998"/>
    </source>
</evidence>
<feature type="compositionally biased region" description="Low complexity" evidence="6">
    <location>
        <begin position="48"/>
        <end position="60"/>
    </location>
</feature>
<dbReference type="Proteomes" id="UP000504618">
    <property type="component" value="Unplaced"/>
</dbReference>
<evidence type="ECO:0000256" key="1">
    <source>
        <dbReference type="ARBA" id="ARBA00007340"/>
    </source>
</evidence>
<dbReference type="InterPro" id="IPR039294">
    <property type="entry name" value="EIF1AD"/>
</dbReference>
<keyword evidence="5" id="KW-0648">Protein biosynthesis</keyword>
<organism evidence="8 9">
    <name type="scientific">Temnothorax curvispinosus</name>
    <dbReference type="NCBI Taxonomy" id="300111"/>
    <lineage>
        <taxon>Eukaryota</taxon>
        <taxon>Metazoa</taxon>
        <taxon>Ecdysozoa</taxon>
        <taxon>Arthropoda</taxon>
        <taxon>Hexapoda</taxon>
        <taxon>Insecta</taxon>
        <taxon>Pterygota</taxon>
        <taxon>Neoptera</taxon>
        <taxon>Endopterygota</taxon>
        <taxon>Hymenoptera</taxon>
        <taxon>Apocrita</taxon>
        <taxon>Aculeata</taxon>
        <taxon>Formicoidea</taxon>
        <taxon>Formicidae</taxon>
        <taxon>Myrmicinae</taxon>
        <taxon>Temnothorax</taxon>
    </lineage>
</organism>
<sequence>MRLRTRLINICIRHKCVDARDGVGASKRTRWKRVRLKSAQDAEPNRESLTSKSDKSTTSSLYNSPVIPVNFEAGFLKLFTESERAPSKSNVSTLASGKSVTKLDITMSSATKRKYVFQELDDMTLPTDSQSIVRIVQARGHNLHEVVTPTGEQFIVSMPTKFRQNIWVKRGDYIVIEPIMEGKKVKGEIVKILTKDHIKWYRAQNCWPPEFDEDPKRNGHSIPTNYTKCDDEELFVNTNRCPTNQKISDNESDSDSSESDSH</sequence>
<dbReference type="PROSITE" id="PS50832">
    <property type="entry name" value="S1_IF1_TYPE"/>
    <property type="match status" value="1"/>
</dbReference>
<name>A0A6J1R666_9HYME</name>
<dbReference type="GO" id="GO:0003743">
    <property type="term" value="F:translation initiation factor activity"/>
    <property type="evidence" value="ECO:0007669"/>
    <property type="project" value="UniProtKB-UniRule"/>
</dbReference>
<dbReference type="SUPFAM" id="SSF50249">
    <property type="entry name" value="Nucleic acid-binding proteins"/>
    <property type="match status" value="1"/>
</dbReference>
<reference evidence="9" key="1">
    <citation type="submission" date="2025-08" db="UniProtKB">
        <authorList>
            <consortium name="RefSeq"/>
        </authorList>
    </citation>
    <scope>IDENTIFICATION</scope>
    <source>
        <tissue evidence="9">Whole body</tissue>
    </source>
</reference>
<dbReference type="OrthoDB" id="1738325at2759"/>
<dbReference type="GeneID" id="112466045"/>
<feature type="region of interest" description="Disordered" evidence="6">
    <location>
        <begin position="35"/>
        <end position="60"/>
    </location>
</feature>
<dbReference type="AlphaFoldDB" id="A0A6J1R666"/>
<feature type="domain" description="S1-like" evidence="7">
    <location>
        <begin position="111"/>
        <end position="194"/>
    </location>
</feature>
<evidence type="ECO:0000259" key="7">
    <source>
        <dbReference type="PROSITE" id="PS50832"/>
    </source>
</evidence>
<dbReference type="PANTHER" id="PTHR21641">
    <property type="entry name" value="TRANSLATION INITIATION FACTOR-RELATED"/>
    <property type="match status" value="1"/>
</dbReference>
<dbReference type="InterPro" id="IPR006196">
    <property type="entry name" value="RNA-binding_domain_S1_IF1"/>
</dbReference>
<accession>A0A6J1R666</accession>
<dbReference type="RefSeq" id="XP_024889693.1">
    <property type="nucleotide sequence ID" value="XM_025033925.1"/>
</dbReference>
<gene>
    <name evidence="9" type="primary">LOC112466045</name>
</gene>
<dbReference type="SMART" id="SM00652">
    <property type="entry name" value="eIF1a"/>
    <property type="match status" value="1"/>
</dbReference>
<evidence type="ECO:0000313" key="9">
    <source>
        <dbReference type="RefSeq" id="XP_024889693.1"/>
    </source>
</evidence>
<dbReference type="GO" id="GO:0005634">
    <property type="term" value="C:nucleus"/>
    <property type="evidence" value="ECO:0007669"/>
    <property type="project" value="TreeGrafter"/>
</dbReference>
<dbReference type="Gene3D" id="2.40.50.140">
    <property type="entry name" value="Nucleic acid-binding proteins"/>
    <property type="match status" value="1"/>
</dbReference>
<evidence type="ECO:0000256" key="5">
    <source>
        <dbReference type="PROSITE-ProRule" id="PRU00181"/>
    </source>
</evidence>
<dbReference type="InterPro" id="IPR001253">
    <property type="entry name" value="TIF_eIF-1A"/>
</dbReference>
<feature type="compositionally biased region" description="Acidic residues" evidence="6">
    <location>
        <begin position="250"/>
        <end position="262"/>
    </location>
</feature>
<protein>
    <recommendedName>
        <fullName evidence="2">Probable RNA-binding protein EIF1AD</fullName>
    </recommendedName>
    <alternativeName>
        <fullName evidence="4">Eukaryotic translation initiation factor 1A domain-containing protein</fullName>
    </alternativeName>
</protein>
<keyword evidence="3" id="KW-0694">RNA-binding</keyword>
<keyword evidence="8" id="KW-1185">Reference proteome</keyword>
<evidence type="ECO:0000256" key="3">
    <source>
        <dbReference type="ARBA" id="ARBA00022884"/>
    </source>
</evidence>
<evidence type="ECO:0000256" key="6">
    <source>
        <dbReference type="SAM" id="MobiDB-lite"/>
    </source>
</evidence>
<comment type="similarity">
    <text evidence="1">Belongs to the EIF1AD family.</text>
</comment>
<dbReference type="GO" id="GO:0003723">
    <property type="term" value="F:RNA binding"/>
    <property type="evidence" value="ECO:0007669"/>
    <property type="project" value="UniProtKB-KW"/>
</dbReference>
<keyword evidence="5" id="KW-0396">Initiation factor</keyword>
<dbReference type="InterPro" id="IPR012340">
    <property type="entry name" value="NA-bd_OB-fold"/>
</dbReference>
<feature type="region of interest" description="Disordered" evidence="6">
    <location>
        <begin position="240"/>
        <end position="262"/>
    </location>
</feature>
<evidence type="ECO:0000313" key="8">
    <source>
        <dbReference type="Proteomes" id="UP000504618"/>
    </source>
</evidence>
<dbReference type="PANTHER" id="PTHR21641:SF0">
    <property type="entry name" value="RNA-BINDING PROTEIN EIF1AD-RELATED"/>
    <property type="match status" value="1"/>
</dbReference>
<proteinExistence type="inferred from homology"/>
<dbReference type="Pfam" id="PF01176">
    <property type="entry name" value="eIF-1a"/>
    <property type="match status" value="1"/>
</dbReference>
<evidence type="ECO:0000256" key="2">
    <source>
        <dbReference type="ARBA" id="ARBA00020989"/>
    </source>
</evidence>